<keyword evidence="3" id="KW-1185">Reference proteome</keyword>
<evidence type="ECO:0000313" key="2">
    <source>
        <dbReference type="EMBL" id="GEM51499.1"/>
    </source>
</evidence>
<feature type="chain" id="PRO_5021891914" description="Phage tail collar domain-containing protein" evidence="1">
    <location>
        <begin position="20"/>
        <end position="269"/>
    </location>
</feature>
<organism evidence="2 3">
    <name type="scientific">Empedobacter brevis NBRC 14943 = ATCC 43319</name>
    <dbReference type="NCBI Taxonomy" id="1218108"/>
    <lineage>
        <taxon>Bacteria</taxon>
        <taxon>Pseudomonadati</taxon>
        <taxon>Bacteroidota</taxon>
        <taxon>Flavobacteriia</taxon>
        <taxon>Flavobacteriales</taxon>
        <taxon>Weeksellaceae</taxon>
        <taxon>Empedobacter</taxon>
    </lineage>
</organism>
<name>A0A511NF99_9FLAO</name>
<evidence type="ECO:0000313" key="3">
    <source>
        <dbReference type="Proteomes" id="UP000321245"/>
    </source>
</evidence>
<gene>
    <name evidence="2" type="ORF">EB1_12890</name>
</gene>
<accession>A0A511NF99</accession>
<dbReference type="STRING" id="1218108.GCA_000382425_02588"/>
<proteinExistence type="predicted"/>
<keyword evidence="1" id="KW-0732">Signal</keyword>
<dbReference type="OrthoDB" id="1159290at2"/>
<dbReference type="AlphaFoldDB" id="A0A511NF99"/>
<evidence type="ECO:0000256" key="1">
    <source>
        <dbReference type="SAM" id="SignalP"/>
    </source>
</evidence>
<feature type="signal peptide" evidence="1">
    <location>
        <begin position="1"/>
        <end position="19"/>
    </location>
</feature>
<dbReference type="GeneID" id="84651701"/>
<dbReference type="Proteomes" id="UP000321245">
    <property type="component" value="Unassembled WGS sequence"/>
</dbReference>
<dbReference type="EMBL" id="BJXC01000006">
    <property type="protein sequence ID" value="GEM51499.1"/>
    <property type="molecule type" value="Genomic_DNA"/>
</dbReference>
<protein>
    <recommendedName>
        <fullName evidence="4">Phage tail collar domain-containing protein</fullName>
    </recommendedName>
</protein>
<dbReference type="RefSeq" id="WP_019976062.1">
    <property type="nucleotide sequence ID" value="NZ_BJXC01000006.1"/>
</dbReference>
<reference evidence="2 3" key="1">
    <citation type="submission" date="2019-07" db="EMBL/GenBank/DDBJ databases">
        <title>Whole genome shotgun sequence of Empedobacter brevis NBRC 14943.</title>
        <authorList>
            <person name="Hosoyama A."/>
            <person name="Uohara A."/>
            <person name="Ohji S."/>
            <person name="Ichikawa N."/>
        </authorList>
    </citation>
    <scope>NUCLEOTIDE SEQUENCE [LARGE SCALE GENOMIC DNA]</scope>
    <source>
        <strain evidence="2 3">NBRC 14943</strain>
    </source>
</reference>
<sequence>MKQIQLPLFALLFTYILNAQVKITDSNDNKVNENALLHLESKDQNRGFLLPRLSLNDINSPYPLTDHVEGMVIYNIATVSGTTGVQPNLYLNDGSKWLKLTAKSNRFGDIKNSFIKNDINGWYLLDGRETSSLPKNAKAIAEKLFGKNIPNMEDSYLKNKSSSEQINSLNGKNSFIIEQVNLPDISFQGITSAVGDHTHTYIDNRSDIKKTISGRDQLNPLANSLTSIESTHTETHSHTFKMPLGGENNPITYIPKSIVTNTFIYLGID</sequence>
<evidence type="ECO:0008006" key="4">
    <source>
        <dbReference type="Google" id="ProtNLM"/>
    </source>
</evidence>
<comment type="caution">
    <text evidence="2">The sequence shown here is derived from an EMBL/GenBank/DDBJ whole genome shotgun (WGS) entry which is preliminary data.</text>
</comment>